<dbReference type="PRINTS" id="PR00109">
    <property type="entry name" value="TYRKINASE"/>
</dbReference>
<accession>A0A485L8Q8</accession>
<evidence type="ECO:0000256" key="2">
    <source>
        <dbReference type="ARBA" id="ARBA00022741"/>
    </source>
</evidence>
<evidence type="ECO:0000256" key="6">
    <source>
        <dbReference type="SAM" id="Phobius"/>
    </source>
</evidence>
<gene>
    <name evidence="9" type="primary">Aste57867_17276</name>
    <name evidence="8" type="ORF">As57867_017217</name>
    <name evidence="9" type="ORF">ASTE57867_17276</name>
</gene>
<feature type="region of interest" description="Disordered" evidence="5">
    <location>
        <begin position="540"/>
        <end position="561"/>
    </location>
</feature>
<dbReference type="InterPro" id="IPR000719">
    <property type="entry name" value="Prot_kinase_dom"/>
</dbReference>
<protein>
    <submittedName>
        <fullName evidence="9">Aste57867_17276 protein</fullName>
    </submittedName>
</protein>
<dbReference type="GO" id="GO:0005524">
    <property type="term" value="F:ATP binding"/>
    <property type="evidence" value="ECO:0007669"/>
    <property type="project" value="UniProtKB-UniRule"/>
</dbReference>
<evidence type="ECO:0000256" key="5">
    <source>
        <dbReference type="SAM" id="MobiDB-lite"/>
    </source>
</evidence>
<feature type="transmembrane region" description="Helical" evidence="6">
    <location>
        <begin position="199"/>
        <end position="220"/>
    </location>
</feature>
<evidence type="ECO:0000256" key="1">
    <source>
        <dbReference type="ARBA" id="ARBA00022527"/>
    </source>
</evidence>
<dbReference type="EMBL" id="CAADRA010006095">
    <property type="protein sequence ID" value="VFT94032.1"/>
    <property type="molecule type" value="Genomic_DNA"/>
</dbReference>
<feature type="domain" description="Protein kinase" evidence="7">
    <location>
        <begin position="273"/>
        <end position="547"/>
    </location>
</feature>
<dbReference type="Proteomes" id="UP000332933">
    <property type="component" value="Unassembled WGS sequence"/>
</dbReference>
<evidence type="ECO:0000259" key="7">
    <source>
        <dbReference type="PROSITE" id="PS50011"/>
    </source>
</evidence>
<keyword evidence="10" id="KW-1185">Reference proteome</keyword>
<dbReference type="InterPro" id="IPR011009">
    <property type="entry name" value="Kinase-like_dom_sf"/>
</dbReference>
<keyword evidence="2 4" id="KW-0547">Nucleotide-binding</keyword>
<dbReference type="Pfam" id="PF07714">
    <property type="entry name" value="PK_Tyr_Ser-Thr"/>
    <property type="match status" value="1"/>
</dbReference>
<dbReference type="InterPro" id="IPR051681">
    <property type="entry name" value="Ser/Thr_Kinases-Pseudokinases"/>
</dbReference>
<keyword evidence="1" id="KW-0808">Transferase</keyword>
<evidence type="ECO:0000313" key="8">
    <source>
        <dbReference type="EMBL" id="KAF0691525.1"/>
    </source>
</evidence>
<dbReference type="SUPFAM" id="SSF56112">
    <property type="entry name" value="Protein kinase-like (PK-like)"/>
    <property type="match status" value="1"/>
</dbReference>
<reference evidence="8" key="2">
    <citation type="submission" date="2019-06" db="EMBL/GenBank/DDBJ databases">
        <title>Genomics analysis of Aphanomyces spp. identifies a new class of oomycete effector associated with host adaptation.</title>
        <authorList>
            <person name="Gaulin E."/>
        </authorList>
    </citation>
    <scope>NUCLEOTIDE SEQUENCE</scope>
    <source>
        <strain evidence="8">CBS 578.67</strain>
    </source>
</reference>
<dbReference type="GO" id="GO:0004674">
    <property type="term" value="F:protein serine/threonine kinase activity"/>
    <property type="evidence" value="ECO:0007669"/>
    <property type="project" value="UniProtKB-KW"/>
</dbReference>
<dbReference type="InterPro" id="IPR017441">
    <property type="entry name" value="Protein_kinase_ATP_BS"/>
</dbReference>
<name>A0A485L8Q8_9STRA</name>
<evidence type="ECO:0000256" key="4">
    <source>
        <dbReference type="PROSITE-ProRule" id="PRU10141"/>
    </source>
</evidence>
<dbReference type="OrthoDB" id="28230at2759"/>
<dbReference type="Gene3D" id="1.10.510.10">
    <property type="entry name" value="Transferase(Phosphotransferase) domain 1"/>
    <property type="match status" value="1"/>
</dbReference>
<evidence type="ECO:0000256" key="3">
    <source>
        <dbReference type="ARBA" id="ARBA00022840"/>
    </source>
</evidence>
<dbReference type="PROSITE" id="PS00108">
    <property type="entry name" value="PROTEIN_KINASE_ST"/>
    <property type="match status" value="1"/>
</dbReference>
<dbReference type="InterPro" id="IPR001245">
    <property type="entry name" value="Ser-Thr/Tyr_kinase_cat_dom"/>
</dbReference>
<dbReference type="EMBL" id="VJMH01006074">
    <property type="protein sequence ID" value="KAF0691525.1"/>
    <property type="molecule type" value="Genomic_DNA"/>
</dbReference>
<keyword evidence="6" id="KW-0812">Transmembrane</keyword>
<dbReference type="PROSITE" id="PS00107">
    <property type="entry name" value="PROTEIN_KINASE_ATP"/>
    <property type="match status" value="1"/>
</dbReference>
<feature type="binding site" evidence="4">
    <location>
        <position position="302"/>
    </location>
    <ligand>
        <name>ATP</name>
        <dbReference type="ChEBI" id="CHEBI:30616"/>
    </ligand>
</feature>
<reference evidence="9 10" key="1">
    <citation type="submission" date="2019-03" db="EMBL/GenBank/DDBJ databases">
        <authorList>
            <person name="Gaulin E."/>
            <person name="Dumas B."/>
        </authorList>
    </citation>
    <scope>NUCLEOTIDE SEQUENCE [LARGE SCALE GENOMIC DNA]</scope>
    <source>
        <strain evidence="9">CBS 568.67</strain>
    </source>
</reference>
<dbReference type="PANTHER" id="PTHR44329:SF214">
    <property type="entry name" value="PROTEIN KINASE DOMAIN-CONTAINING PROTEIN"/>
    <property type="match status" value="1"/>
</dbReference>
<organism evidence="9 10">
    <name type="scientific">Aphanomyces stellatus</name>
    <dbReference type="NCBI Taxonomy" id="120398"/>
    <lineage>
        <taxon>Eukaryota</taxon>
        <taxon>Sar</taxon>
        <taxon>Stramenopiles</taxon>
        <taxon>Oomycota</taxon>
        <taxon>Saprolegniomycetes</taxon>
        <taxon>Saprolegniales</taxon>
        <taxon>Verrucalvaceae</taxon>
        <taxon>Aphanomyces</taxon>
    </lineage>
</organism>
<dbReference type="AlphaFoldDB" id="A0A485L8Q8"/>
<sequence length="561" mass="62346">MFLSIVVWCGRMSAKSCPSLNPFFRFLEVRFMFNRNDLCPAFHNMLVKLLVTAAVSSEVCNKYVYNVQSGQSMTPRFTSCRSASGANITFTNGVIVAPETDWPTLCNATACQVWWAYTADEINKIQPSCDFQLRGVALNTALFNWTLEQYMAVSAHGSAAIHSASFSTTHSPTVESTTPRPSTLPPTTALPTTTTSSTWIFLGIASGCVIALSFVVYCYCKKRVRLPTLESTTYVAAKDELTSNPNDTTHEVVLATRLNWRQLDRIRLQVTDVELVRVLGAGASGEIWLGRYQDTTAVAVKKLHGRNASEESVQAFIDEIALLASFVCPYIVHLVGAMWTRPNTLQAVLELMDMGDLRTYLSQTKPTVDDWPRKLAWAGEVANGLVYMHGQSIVHRDLKSRNIVLDASKPAKLADFGISRHIRGPTTMTMEVGTCRWMAPEVLCDKYYTNAVDVYSFGVVLSELDTHQVPYVDVLNSQGQPISDMGVVTLVRHEKLRPSFTPSCPRWLVDLGMQCMAQDPTHRPTASELVAQLAKYSDSRRHQHASVDNTNRTSEFKGMLI</sequence>
<evidence type="ECO:0000313" key="10">
    <source>
        <dbReference type="Proteomes" id="UP000332933"/>
    </source>
</evidence>
<dbReference type="PROSITE" id="PS50011">
    <property type="entry name" value="PROTEIN_KINASE_DOM"/>
    <property type="match status" value="1"/>
</dbReference>
<keyword evidence="1" id="KW-0418">Kinase</keyword>
<feature type="compositionally biased region" description="Low complexity" evidence="5">
    <location>
        <begin position="176"/>
        <end position="189"/>
    </location>
</feature>
<dbReference type="InterPro" id="IPR008271">
    <property type="entry name" value="Ser/Thr_kinase_AS"/>
</dbReference>
<keyword evidence="6" id="KW-1133">Transmembrane helix</keyword>
<evidence type="ECO:0000313" key="9">
    <source>
        <dbReference type="EMBL" id="VFT94032.1"/>
    </source>
</evidence>
<dbReference type="SMART" id="SM00220">
    <property type="entry name" value="S_TKc"/>
    <property type="match status" value="1"/>
</dbReference>
<keyword evidence="3 4" id="KW-0067">ATP-binding</keyword>
<dbReference type="PANTHER" id="PTHR44329">
    <property type="entry name" value="SERINE/THREONINE-PROTEIN KINASE TNNI3K-RELATED"/>
    <property type="match status" value="1"/>
</dbReference>
<keyword evidence="1" id="KW-0723">Serine/threonine-protein kinase</keyword>
<feature type="region of interest" description="Disordered" evidence="5">
    <location>
        <begin position="169"/>
        <end position="189"/>
    </location>
</feature>
<proteinExistence type="predicted"/>
<keyword evidence="6" id="KW-0472">Membrane</keyword>